<dbReference type="SUPFAM" id="SSF103365">
    <property type="entry name" value="Hypothetical protein PH1602"/>
    <property type="match status" value="1"/>
</dbReference>
<dbReference type="PANTHER" id="PTHR43749">
    <property type="entry name" value="RNA-SPLICING LIGASE RTCB"/>
    <property type="match status" value="1"/>
</dbReference>
<proteinExistence type="predicted"/>
<keyword evidence="5" id="KW-0547">Nucleotide-binding</keyword>
<reference evidence="9" key="1">
    <citation type="submission" date="2020-05" db="EMBL/GenBank/DDBJ databases">
        <authorList>
            <person name="Chiriac C."/>
            <person name="Salcher M."/>
            <person name="Ghai R."/>
            <person name="Kavagutti S V."/>
        </authorList>
    </citation>
    <scope>NUCLEOTIDE SEQUENCE</scope>
</reference>
<dbReference type="GO" id="GO:0170057">
    <property type="term" value="F:RNA ligase (GTP) activity"/>
    <property type="evidence" value="ECO:0007669"/>
    <property type="project" value="UniProtKB-EC"/>
</dbReference>
<dbReference type="Pfam" id="PF01139">
    <property type="entry name" value="RtcB"/>
    <property type="match status" value="1"/>
</dbReference>
<comment type="cofactor">
    <cofactor evidence="1">
        <name>Mn(2+)</name>
        <dbReference type="ChEBI" id="CHEBI:29035"/>
    </cofactor>
</comment>
<evidence type="ECO:0000256" key="3">
    <source>
        <dbReference type="ARBA" id="ARBA00022598"/>
    </source>
</evidence>
<keyword evidence="3 9" id="KW-0436">Ligase</keyword>
<evidence type="ECO:0000256" key="7">
    <source>
        <dbReference type="ARBA" id="ARBA00023211"/>
    </source>
</evidence>
<sequence length="228" mass="24690">MDMIERVAQRLFQNMAASDNSAWETADPMITRACMSYARAAIAAMREPTEEMYQGVCALNKRWQDSNSAEIWQAMMDAVLLALGKTLPAFVVTDMAVNCHHNYVSRENHFGANVLVTRKGAVRARAGDLGIIPGSMGTGSFIVRGKGNPESFCSCSHGAGRAMSRGKAKASITMEQHAIAMQGIEARLDADVIDESPAAYKDIGAVMAAQDSLVEIVHRLRQVLNVKG</sequence>
<evidence type="ECO:0000256" key="2">
    <source>
        <dbReference type="ARBA" id="ARBA00012726"/>
    </source>
</evidence>
<dbReference type="GO" id="GO:0003909">
    <property type="term" value="F:DNA ligase activity"/>
    <property type="evidence" value="ECO:0007669"/>
    <property type="project" value="TreeGrafter"/>
</dbReference>
<dbReference type="GO" id="GO:0006281">
    <property type="term" value="P:DNA repair"/>
    <property type="evidence" value="ECO:0007669"/>
    <property type="project" value="TreeGrafter"/>
</dbReference>
<dbReference type="PANTHER" id="PTHR43749:SF2">
    <property type="entry name" value="RNA-SPLICING LIGASE RTCB"/>
    <property type="match status" value="1"/>
</dbReference>
<dbReference type="InterPro" id="IPR052915">
    <property type="entry name" value="RtcB-like"/>
</dbReference>
<keyword evidence="7" id="KW-0464">Manganese</keyword>
<comment type="catalytic activity">
    <reaction evidence="8">
        <text>a 3'-end 3'-phospho-ribonucleotide-RNA + a 5'-end dephospho-ribonucleoside-RNA + GTP = a ribonucleotidyl-ribonucleotide-RNA + GMP + diphosphate</text>
        <dbReference type="Rhea" id="RHEA:68076"/>
        <dbReference type="Rhea" id="RHEA-COMP:10463"/>
        <dbReference type="Rhea" id="RHEA-COMP:13936"/>
        <dbReference type="Rhea" id="RHEA-COMP:17355"/>
        <dbReference type="ChEBI" id="CHEBI:33019"/>
        <dbReference type="ChEBI" id="CHEBI:37565"/>
        <dbReference type="ChEBI" id="CHEBI:58115"/>
        <dbReference type="ChEBI" id="CHEBI:83062"/>
        <dbReference type="ChEBI" id="CHEBI:138284"/>
        <dbReference type="ChEBI" id="CHEBI:173118"/>
        <dbReference type="EC" id="6.5.1.8"/>
    </reaction>
</comment>
<dbReference type="GO" id="GO:0042245">
    <property type="term" value="P:RNA repair"/>
    <property type="evidence" value="ECO:0007669"/>
    <property type="project" value="TreeGrafter"/>
</dbReference>
<keyword evidence="4" id="KW-0479">Metal-binding</keyword>
<dbReference type="InterPro" id="IPR036025">
    <property type="entry name" value="RtcB-like_sf"/>
</dbReference>
<name>A0A6J5R670_9CAUD</name>
<protein>
    <recommendedName>
        <fullName evidence="2">3'-phosphate/5'-hydroxy nucleic acid ligase</fullName>
        <ecNumber evidence="2">6.5.1.8</ecNumber>
    </recommendedName>
</protein>
<dbReference type="GO" id="GO:0006396">
    <property type="term" value="P:RNA processing"/>
    <property type="evidence" value="ECO:0007669"/>
    <property type="project" value="InterPro"/>
</dbReference>
<dbReference type="GO" id="GO:0030145">
    <property type="term" value="F:manganese ion binding"/>
    <property type="evidence" value="ECO:0007669"/>
    <property type="project" value="TreeGrafter"/>
</dbReference>
<dbReference type="InterPro" id="IPR001233">
    <property type="entry name" value="RtcB"/>
</dbReference>
<keyword evidence="6" id="KW-0342">GTP-binding</keyword>
<evidence type="ECO:0000256" key="5">
    <source>
        <dbReference type="ARBA" id="ARBA00022741"/>
    </source>
</evidence>
<evidence type="ECO:0000256" key="8">
    <source>
        <dbReference type="ARBA" id="ARBA00047746"/>
    </source>
</evidence>
<dbReference type="EMBL" id="LR797156">
    <property type="protein sequence ID" value="CAB4189977.1"/>
    <property type="molecule type" value="Genomic_DNA"/>
</dbReference>
<accession>A0A6J5R670</accession>
<dbReference type="Gene3D" id="3.90.1860.10">
    <property type="entry name" value="tRNA-splicing ligase RtcB"/>
    <property type="match status" value="1"/>
</dbReference>
<evidence type="ECO:0000256" key="1">
    <source>
        <dbReference type="ARBA" id="ARBA00001936"/>
    </source>
</evidence>
<dbReference type="EC" id="6.5.1.8" evidence="2"/>
<evidence type="ECO:0000313" key="9">
    <source>
        <dbReference type="EMBL" id="CAB4189977.1"/>
    </source>
</evidence>
<organism evidence="9">
    <name type="scientific">uncultured Caudovirales phage</name>
    <dbReference type="NCBI Taxonomy" id="2100421"/>
    <lineage>
        <taxon>Viruses</taxon>
        <taxon>Duplodnaviria</taxon>
        <taxon>Heunggongvirae</taxon>
        <taxon>Uroviricota</taxon>
        <taxon>Caudoviricetes</taxon>
        <taxon>Peduoviridae</taxon>
        <taxon>Maltschvirus</taxon>
        <taxon>Maltschvirus maltsch</taxon>
    </lineage>
</organism>
<evidence type="ECO:0000256" key="4">
    <source>
        <dbReference type="ARBA" id="ARBA00022723"/>
    </source>
</evidence>
<dbReference type="GO" id="GO:0005525">
    <property type="term" value="F:GTP binding"/>
    <property type="evidence" value="ECO:0007669"/>
    <property type="project" value="UniProtKB-KW"/>
</dbReference>
<evidence type="ECO:0000256" key="6">
    <source>
        <dbReference type="ARBA" id="ARBA00023134"/>
    </source>
</evidence>
<gene>
    <name evidence="9" type="ORF">UFOVP1193_26</name>
</gene>